<keyword evidence="10" id="KW-1185">Reference proteome</keyword>
<dbReference type="PANTHER" id="PTHR30173">
    <property type="entry name" value="SIGMA 19 FACTOR"/>
    <property type="match status" value="1"/>
</dbReference>
<dbReference type="InterPro" id="IPR052704">
    <property type="entry name" value="ECF_Sigma-70_Domain"/>
</dbReference>
<accession>A0A100W606</accession>
<dbReference type="Gene3D" id="1.10.10.10">
    <property type="entry name" value="Winged helix-like DNA-binding domain superfamily/Winged helix DNA-binding domain"/>
    <property type="match status" value="1"/>
</dbReference>
<dbReference type="OrthoDB" id="3211555at2"/>
<dbReference type="GO" id="GO:0003677">
    <property type="term" value="F:DNA binding"/>
    <property type="evidence" value="ECO:0007669"/>
    <property type="project" value="UniProtKB-KW"/>
</dbReference>
<dbReference type="NCBIfam" id="NF007214">
    <property type="entry name" value="PRK09636.1"/>
    <property type="match status" value="1"/>
</dbReference>
<sequence length="302" mass="33194">MTDQADPAELRPLLFSIAYRMLGSVADAEDVVQAAYVRYFDYLARGSEADSPRSLLTTITTRLAIDHLRSARVQRETYIGPWLPEPLLTSADSDVAELAATSDSLSMAFLVLLETLSPVERAVFLLREVFAYDYDDIARIVGKEPANCRQLLNRARRHIEAGRHRFDVDAAHRAELAERFFSAAEDGDLENLVELLAADVAFYGDGGGMGRGLPRPVFGRDRVLRVLAGIVRAYHGIGARFQRSLVNGQPGLLSFDPDGGLINVLTVDVAGNSICTVRSVINPDKLDHLGFPLSPLARRSTR</sequence>
<dbReference type="Pfam" id="PF04542">
    <property type="entry name" value="Sigma70_r2"/>
    <property type="match status" value="1"/>
</dbReference>
<reference evidence="10" key="1">
    <citation type="journal article" date="2016" name="Genome Announc.">
        <title>Draft Genome Sequences of Five Rapidly Growing Mycobacterium Species, M. thermoresistibile, M. fortuitum subsp. acetamidolyticum, M. canariasense, M. brisbanense, and M. novocastrense.</title>
        <authorList>
            <person name="Katahira K."/>
            <person name="Ogura Y."/>
            <person name="Gotoh Y."/>
            <person name="Hayashi T."/>
        </authorList>
    </citation>
    <scope>NUCLEOTIDE SEQUENCE [LARGE SCALE GENOMIC DNA]</scope>
    <source>
        <strain evidence="10">JCM15654</strain>
    </source>
</reference>
<comment type="subunit">
    <text evidence="2">Interacts transiently with the RNA polymerase catalytic core formed by RpoA, RpoB, RpoC and RpoZ (2 alpha, 1 beta, 1 beta' and 1 omega subunit) to form the RNA polymerase holoenzyme that can initiate transcription.</text>
</comment>
<dbReference type="GO" id="GO:0006352">
    <property type="term" value="P:DNA-templated transcription initiation"/>
    <property type="evidence" value="ECO:0007669"/>
    <property type="project" value="InterPro"/>
</dbReference>
<name>A0A100W606_9MYCO</name>
<keyword evidence="5" id="KW-0238">DNA-binding</keyword>
<evidence type="ECO:0000256" key="4">
    <source>
        <dbReference type="ARBA" id="ARBA00023082"/>
    </source>
</evidence>
<feature type="domain" description="RNA polymerase sigma factor 70 region 4 type 2" evidence="8">
    <location>
        <begin position="107"/>
        <end position="159"/>
    </location>
</feature>
<dbReference type="InterPro" id="IPR032710">
    <property type="entry name" value="NTF2-like_dom_sf"/>
</dbReference>
<keyword evidence="3" id="KW-0805">Transcription regulation</keyword>
<proteinExistence type="inferred from homology"/>
<dbReference type="InterPro" id="IPR013324">
    <property type="entry name" value="RNA_pol_sigma_r3/r4-like"/>
</dbReference>
<dbReference type="AlphaFoldDB" id="A0A100W606"/>
<keyword evidence="4" id="KW-0731">Sigma factor</keyword>
<dbReference type="InterPro" id="IPR013249">
    <property type="entry name" value="RNA_pol_sigma70_r4_t2"/>
</dbReference>
<dbReference type="SUPFAM" id="SSF88946">
    <property type="entry name" value="Sigma2 domain of RNA polymerase sigma factors"/>
    <property type="match status" value="1"/>
</dbReference>
<dbReference type="InterPro" id="IPR013325">
    <property type="entry name" value="RNA_pol_sigma_r2"/>
</dbReference>
<comment type="caution">
    <text evidence="9">The sequence shown here is derived from an EMBL/GenBank/DDBJ whole genome shotgun (WGS) entry which is preliminary data.</text>
</comment>
<dbReference type="NCBIfam" id="TIGR02957">
    <property type="entry name" value="SigX4"/>
    <property type="match status" value="1"/>
</dbReference>
<dbReference type="EMBL" id="BCSX01000054">
    <property type="protein sequence ID" value="GAS92257.1"/>
    <property type="molecule type" value="Genomic_DNA"/>
</dbReference>
<dbReference type="Proteomes" id="UP000069620">
    <property type="component" value="Unassembled WGS sequence"/>
</dbReference>
<dbReference type="InterPro" id="IPR014303">
    <property type="entry name" value="RNA_pol_sigma-70_ECF"/>
</dbReference>
<reference evidence="10" key="2">
    <citation type="submission" date="2016-02" db="EMBL/GenBank/DDBJ databases">
        <title>Draft genome sequence of five rapidly growing Mycobacterium species.</title>
        <authorList>
            <person name="Katahira K."/>
            <person name="Gotou Y."/>
            <person name="Iida K."/>
            <person name="Ogura Y."/>
            <person name="Hayashi T."/>
        </authorList>
    </citation>
    <scope>NUCLEOTIDE SEQUENCE [LARGE SCALE GENOMIC DNA]</scope>
    <source>
        <strain evidence="10">JCM15654</strain>
    </source>
</reference>
<comment type="similarity">
    <text evidence="1">Belongs to the sigma-70 factor family. ECF subfamily.</text>
</comment>
<evidence type="ECO:0000256" key="6">
    <source>
        <dbReference type="ARBA" id="ARBA00023163"/>
    </source>
</evidence>
<gene>
    <name evidence="9" type="ORF">RMCB_6353</name>
</gene>
<dbReference type="Pfam" id="PF08281">
    <property type="entry name" value="Sigma70_r4_2"/>
    <property type="match status" value="1"/>
</dbReference>
<evidence type="ECO:0000259" key="7">
    <source>
        <dbReference type="Pfam" id="PF04542"/>
    </source>
</evidence>
<keyword evidence="6" id="KW-0804">Transcription</keyword>
<dbReference type="PANTHER" id="PTHR30173:SF36">
    <property type="entry name" value="ECF RNA POLYMERASE SIGMA FACTOR SIGJ"/>
    <property type="match status" value="1"/>
</dbReference>
<dbReference type="RefSeq" id="WP_062831940.1">
    <property type="nucleotide sequence ID" value="NZ_BCSX01000054.1"/>
</dbReference>
<dbReference type="Gene3D" id="1.10.1740.10">
    <property type="match status" value="1"/>
</dbReference>
<dbReference type="InterPro" id="IPR036388">
    <property type="entry name" value="WH-like_DNA-bd_sf"/>
</dbReference>
<dbReference type="InterPro" id="IPR007627">
    <property type="entry name" value="RNA_pol_sigma70_r2"/>
</dbReference>
<evidence type="ECO:0000256" key="2">
    <source>
        <dbReference type="ARBA" id="ARBA00011344"/>
    </source>
</evidence>
<evidence type="ECO:0000256" key="5">
    <source>
        <dbReference type="ARBA" id="ARBA00023125"/>
    </source>
</evidence>
<dbReference type="STRING" id="146020.RMCB_6353"/>
<dbReference type="NCBIfam" id="TIGR02937">
    <property type="entry name" value="sigma70-ECF"/>
    <property type="match status" value="1"/>
</dbReference>
<organism evidence="9 10">
    <name type="scientific">Mycolicibacterium brisbanense</name>
    <dbReference type="NCBI Taxonomy" id="146020"/>
    <lineage>
        <taxon>Bacteria</taxon>
        <taxon>Bacillati</taxon>
        <taxon>Actinomycetota</taxon>
        <taxon>Actinomycetes</taxon>
        <taxon>Mycobacteriales</taxon>
        <taxon>Mycobacteriaceae</taxon>
        <taxon>Mycolicibacterium</taxon>
    </lineage>
</organism>
<evidence type="ECO:0000313" key="9">
    <source>
        <dbReference type="EMBL" id="GAS92257.1"/>
    </source>
</evidence>
<evidence type="ECO:0000256" key="3">
    <source>
        <dbReference type="ARBA" id="ARBA00023015"/>
    </source>
</evidence>
<evidence type="ECO:0000256" key="1">
    <source>
        <dbReference type="ARBA" id="ARBA00010641"/>
    </source>
</evidence>
<dbReference type="GO" id="GO:0016987">
    <property type="term" value="F:sigma factor activity"/>
    <property type="evidence" value="ECO:0007669"/>
    <property type="project" value="UniProtKB-KW"/>
</dbReference>
<dbReference type="SUPFAM" id="SSF54427">
    <property type="entry name" value="NTF2-like"/>
    <property type="match status" value="1"/>
</dbReference>
<dbReference type="Gene3D" id="3.10.450.50">
    <property type="match status" value="1"/>
</dbReference>
<dbReference type="InterPro" id="IPR014284">
    <property type="entry name" value="RNA_pol_sigma-70_dom"/>
</dbReference>
<protein>
    <submittedName>
        <fullName evidence="9">RNA polymerase, sigma-24 subunit, ECF subfamily</fullName>
    </submittedName>
</protein>
<evidence type="ECO:0000259" key="8">
    <source>
        <dbReference type="Pfam" id="PF08281"/>
    </source>
</evidence>
<evidence type="ECO:0000313" key="10">
    <source>
        <dbReference type="Proteomes" id="UP000069620"/>
    </source>
</evidence>
<dbReference type="SUPFAM" id="SSF88659">
    <property type="entry name" value="Sigma3 and sigma4 domains of RNA polymerase sigma factors"/>
    <property type="match status" value="1"/>
</dbReference>
<feature type="domain" description="RNA polymerase sigma-70 region 2" evidence="7">
    <location>
        <begin position="9"/>
        <end position="72"/>
    </location>
</feature>